<evidence type="ECO:0000256" key="4">
    <source>
        <dbReference type="SAM" id="MobiDB-lite"/>
    </source>
</evidence>
<sequence length="611" mass="70211">MKVLCFILFIAMFKFVSLRTISESWIEPNLCPSFCSCDVIDNVVDCRYNNLTEVPVQLDKNVTLLNLSFNSFSGIPKEIINLPKLLYLDLSNNPYIKFIEMNFQSVSLKNLQLKSCSIDYIDNSLLKGLPNLEVLDLSRNPISFINNSLVSLSLKSLDISYCNLKHIKPEAFSGITSLLYLSLNDNPNLRQFLCGSENLLRLDISNCNIEHIPSGSLKKLVELDLHGNNVQRLRNRSFSNLASVEILNVSFNAIREIEANCFTSLDRLISIDLSYNRLTDINKNTFKKNNRLRSLYLSHNYLRRIKDIASNSLQLLDLTSCEITYLMQYSLSNLPVLTELHLSRNQITHIPNKFDSAHLVYLDIGYNDISSINNETFAAMRSLRFLVLSGNKLTTSDPSYFAQIIDLSIEDNPWLCDCASLQRMYNWMIRTDQNTKYLRCQLPAKFEGLTWEEACHSSWSKSAASAKIYVSKRIDKHRKNQNEQEMEERLAAERLEFIQRQHTRERLRRLEELEESRNAPDPRESQGPPTYNEALMLPRLDSSHLSLAGSLPSLSSVHTSNPDVSKRRRQRRRRRRKQSSSPPRGTASCSNLTEASENDRPLHTELEESSF</sequence>
<dbReference type="AlphaFoldDB" id="A0AAW1V8J8"/>
<accession>A0AAW1V8J8</accession>
<evidence type="ECO:0000313" key="6">
    <source>
        <dbReference type="EMBL" id="KAK9889905.1"/>
    </source>
</evidence>
<evidence type="ECO:0000256" key="5">
    <source>
        <dbReference type="SAM" id="SignalP"/>
    </source>
</evidence>
<feature type="chain" id="PRO_5043878513" evidence="5">
    <location>
        <begin position="19"/>
        <end position="611"/>
    </location>
</feature>
<keyword evidence="1" id="KW-0433">Leucine-rich repeat</keyword>
<name>A0AAW1V8J8_9CUCU</name>
<keyword evidence="2 5" id="KW-0732">Signal</keyword>
<dbReference type="PANTHER" id="PTHR24373">
    <property type="entry name" value="SLIT RELATED LEUCINE-RICH REPEAT NEURONAL PROTEIN"/>
    <property type="match status" value="1"/>
</dbReference>
<dbReference type="Gene3D" id="3.80.10.10">
    <property type="entry name" value="Ribonuclease Inhibitor"/>
    <property type="match status" value="3"/>
</dbReference>
<reference evidence="6 7" key="1">
    <citation type="submission" date="2023-03" db="EMBL/GenBank/DDBJ databases">
        <title>Genome insight into feeding habits of ladybird beetles.</title>
        <authorList>
            <person name="Li H.-S."/>
            <person name="Huang Y.-H."/>
            <person name="Pang H."/>
        </authorList>
    </citation>
    <scope>NUCLEOTIDE SEQUENCE [LARGE SCALE GENOMIC DNA]</scope>
    <source>
        <strain evidence="6">SYSU_2023b</strain>
        <tissue evidence="6">Whole body</tissue>
    </source>
</reference>
<feature type="compositionally biased region" description="Low complexity" evidence="4">
    <location>
        <begin position="547"/>
        <end position="556"/>
    </location>
</feature>
<proteinExistence type="predicted"/>
<dbReference type="SMART" id="SM00369">
    <property type="entry name" value="LRR_TYP"/>
    <property type="match status" value="10"/>
</dbReference>
<organism evidence="6 7">
    <name type="scientific">Henosepilachna vigintioctopunctata</name>
    <dbReference type="NCBI Taxonomy" id="420089"/>
    <lineage>
        <taxon>Eukaryota</taxon>
        <taxon>Metazoa</taxon>
        <taxon>Ecdysozoa</taxon>
        <taxon>Arthropoda</taxon>
        <taxon>Hexapoda</taxon>
        <taxon>Insecta</taxon>
        <taxon>Pterygota</taxon>
        <taxon>Neoptera</taxon>
        <taxon>Endopterygota</taxon>
        <taxon>Coleoptera</taxon>
        <taxon>Polyphaga</taxon>
        <taxon>Cucujiformia</taxon>
        <taxon>Coccinelloidea</taxon>
        <taxon>Coccinellidae</taxon>
        <taxon>Epilachninae</taxon>
        <taxon>Epilachnini</taxon>
        <taxon>Henosepilachna</taxon>
    </lineage>
</organism>
<evidence type="ECO:0000256" key="3">
    <source>
        <dbReference type="ARBA" id="ARBA00022737"/>
    </source>
</evidence>
<dbReference type="PANTHER" id="PTHR24373:SF275">
    <property type="entry name" value="TIR DOMAIN-CONTAINING PROTEIN"/>
    <property type="match status" value="1"/>
</dbReference>
<feature type="compositionally biased region" description="Basic residues" evidence="4">
    <location>
        <begin position="566"/>
        <end position="578"/>
    </location>
</feature>
<dbReference type="Pfam" id="PF13855">
    <property type="entry name" value="LRR_8"/>
    <property type="match status" value="3"/>
</dbReference>
<gene>
    <name evidence="6" type="ORF">WA026_008710</name>
</gene>
<evidence type="ECO:0000256" key="1">
    <source>
        <dbReference type="ARBA" id="ARBA00022614"/>
    </source>
</evidence>
<dbReference type="EMBL" id="JARQZJ010000124">
    <property type="protein sequence ID" value="KAK9889905.1"/>
    <property type="molecule type" value="Genomic_DNA"/>
</dbReference>
<dbReference type="InterPro" id="IPR001611">
    <property type="entry name" value="Leu-rich_rpt"/>
</dbReference>
<feature type="region of interest" description="Disordered" evidence="4">
    <location>
        <begin position="509"/>
        <end position="533"/>
    </location>
</feature>
<keyword evidence="3" id="KW-0677">Repeat</keyword>
<dbReference type="InterPro" id="IPR050328">
    <property type="entry name" value="Dev_Immune_Receptor"/>
</dbReference>
<dbReference type="InterPro" id="IPR003591">
    <property type="entry name" value="Leu-rich_rpt_typical-subtyp"/>
</dbReference>
<dbReference type="SMART" id="SM00365">
    <property type="entry name" value="LRR_SD22"/>
    <property type="match status" value="6"/>
</dbReference>
<feature type="compositionally biased region" description="Basic and acidic residues" evidence="4">
    <location>
        <begin position="509"/>
        <end position="524"/>
    </location>
</feature>
<dbReference type="Pfam" id="PF00560">
    <property type="entry name" value="LRR_1"/>
    <property type="match status" value="1"/>
</dbReference>
<evidence type="ECO:0000256" key="2">
    <source>
        <dbReference type="ARBA" id="ARBA00022729"/>
    </source>
</evidence>
<feature type="compositionally biased region" description="Basic and acidic residues" evidence="4">
    <location>
        <begin position="597"/>
        <end position="611"/>
    </location>
</feature>
<dbReference type="Proteomes" id="UP001431783">
    <property type="component" value="Unassembled WGS sequence"/>
</dbReference>
<keyword evidence="7" id="KW-1185">Reference proteome</keyword>
<comment type="caution">
    <text evidence="6">The sequence shown here is derived from an EMBL/GenBank/DDBJ whole genome shotgun (WGS) entry which is preliminary data.</text>
</comment>
<dbReference type="InterPro" id="IPR032675">
    <property type="entry name" value="LRR_dom_sf"/>
</dbReference>
<feature type="signal peptide" evidence="5">
    <location>
        <begin position="1"/>
        <end position="18"/>
    </location>
</feature>
<feature type="region of interest" description="Disordered" evidence="4">
    <location>
        <begin position="547"/>
        <end position="611"/>
    </location>
</feature>
<dbReference type="PROSITE" id="PS51450">
    <property type="entry name" value="LRR"/>
    <property type="match status" value="4"/>
</dbReference>
<evidence type="ECO:0000313" key="7">
    <source>
        <dbReference type="Proteomes" id="UP001431783"/>
    </source>
</evidence>
<dbReference type="Pfam" id="PF13516">
    <property type="entry name" value="LRR_6"/>
    <property type="match status" value="1"/>
</dbReference>
<dbReference type="SUPFAM" id="SSF52047">
    <property type="entry name" value="RNI-like"/>
    <property type="match status" value="1"/>
</dbReference>
<protein>
    <submittedName>
        <fullName evidence="6">Uncharacterized protein</fullName>
    </submittedName>
</protein>